<comment type="caution">
    <text evidence="7">The sequence shown here is derived from an EMBL/GenBank/DDBJ whole genome shotgun (WGS) entry which is preliminary data.</text>
</comment>
<evidence type="ECO:0000256" key="6">
    <source>
        <dbReference type="SAM" id="Phobius"/>
    </source>
</evidence>
<dbReference type="PANTHER" id="PTHR42723:SF1">
    <property type="entry name" value="CHLOROPHYLL SYNTHASE, CHLOROPLASTIC"/>
    <property type="match status" value="1"/>
</dbReference>
<keyword evidence="8" id="KW-1185">Reference proteome</keyword>
<dbReference type="GO" id="GO:0016765">
    <property type="term" value="F:transferase activity, transferring alkyl or aryl (other than methyl) groups"/>
    <property type="evidence" value="ECO:0007669"/>
    <property type="project" value="InterPro"/>
</dbReference>
<dbReference type="CDD" id="cd13965">
    <property type="entry name" value="PT_UbiA_3"/>
    <property type="match status" value="1"/>
</dbReference>
<keyword evidence="3 6" id="KW-1133">Transmembrane helix</keyword>
<dbReference type="AlphaFoldDB" id="A0AAE0UFG8"/>
<evidence type="ECO:0000256" key="3">
    <source>
        <dbReference type="ARBA" id="ARBA00022989"/>
    </source>
</evidence>
<dbReference type="InterPro" id="IPR050475">
    <property type="entry name" value="Prenyltransferase_related"/>
</dbReference>
<comment type="subcellular location">
    <subcellularLocation>
        <location evidence="1">Membrane</location>
        <topology evidence="1">Multi-pass membrane protein</topology>
    </subcellularLocation>
</comment>
<evidence type="ECO:0000256" key="4">
    <source>
        <dbReference type="ARBA" id="ARBA00023136"/>
    </source>
</evidence>
<dbReference type="Proteomes" id="UP001281003">
    <property type="component" value="Unassembled WGS sequence"/>
</dbReference>
<organism evidence="7 8">
    <name type="scientific">Sordaria brevicollis</name>
    <dbReference type="NCBI Taxonomy" id="83679"/>
    <lineage>
        <taxon>Eukaryota</taxon>
        <taxon>Fungi</taxon>
        <taxon>Dikarya</taxon>
        <taxon>Ascomycota</taxon>
        <taxon>Pezizomycotina</taxon>
        <taxon>Sordariomycetes</taxon>
        <taxon>Sordariomycetidae</taxon>
        <taxon>Sordariales</taxon>
        <taxon>Sordariaceae</taxon>
        <taxon>Sordaria</taxon>
    </lineage>
</organism>
<dbReference type="Pfam" id="PF01040">
    <property type="entry name" value="UbiA"/>
    <property type="match status" value="1"/>
</dbReference>
<gene>
    <name evidence="7" type="ORF">B0T20DRAFT_492163</name>
</gene>
<evidence type="ECO:0000313" key="7">
    <source>
        <dbReference type="EMBL" id="KAK3401469.1"/>
    </source>
</evidence>
<protein>
    <submittedName>
        <fullName evidence="7">UbiA prenyltransferase family-domain-containing protein</fullName>
    </submittedName>
</protein>
<proteinExistence type="predicted"/>
<feature type="region of interest" description="Disordered" evidence="5">
    <location>
        <begin position="26"/>
        <end position="47"/>
    </location>
</feature>
<sequence length="382" mass="41684">MSTILHNKPAPTLGRLWSIFGTGSWGQSTPNSKLKSDADAEDKSSSKVETITQKPLLPAGSLMGNVSAVIYLLWEFSKNDIFNFSLPCTIFGVALSLAKEATTSPGATPSLSQVLHRLPAICLFQLYSLLLFDLANQRHPIAVAEDLINKPWRPIPSDKITSDQTRRLFLCMVPVALALNCALGVWHEGLLVLIVIFVYNDLGCADEPVFRDILLGLSYGIYHVGSLRIALGLGQHAAAAAAATNGQGETGMGLSMADVISPRGYAWTAIVSALIATMIPVQDFKDLDGDRARGNRTTLPLLIGETASRYQLAATALVWAVVGVSFWKTPVWYAAPFVGYAGYIAWRLLARRNKVDDEVTWRNWCRWTMMVYSLPAVSALGW</sequence>
<feature type="transmembrane region" description="Helical" evidence="6">
    <location>
        <begin position="333"/>
        <end position="350"/>
    </location>
</feature>
<feature type="compositionally biased region" description="Basic and acidic residues" evidence="5">
    <location>
        <begin position="34"/>
        <end position="46"/>
    </location>
</feature>
<reference evidence="7" key="1">
    <citation type="journal article" date="2023" name="Mol. Phylogenet. Evol.">
        <title>Genome-scale phylogeny and comparative genomics of the fungal order Sordariales.</title>
        <authorList>
            <person name="Hensen N."/>
            <person name="Bonometti L."/>
            <person name="Westerberg I."/>
            <person name="Brannstrom I.O."/>
            <person name="Guillou S."/>
            <person name="Cros-Aarteil S."/>
            <person name="Calhoun S."/>
            <person name="Haridas S."/>
            <person name="Kuo A."/>
            <person name="Mondo S."/>
            <person name="Pangilinan J."/>
            <person name="Riley R."/>
            <person name="LaButti K."/>
            <person name="Andreopoulos B."/>
            <person name="Lipzen A."/>
            <person name="Chen C."/>
            <person name="Yan M."/>
            <person name="Daum C."/>
            <person name="Ng V."/>
            <person name="Clum A."/>
            <person name="Steindorff A."/>
            <person name="Ohm R.A."/>
            <person name="Martin F."/>
            <person name="Silar P."/>
            <person name="Natvig D.O."/>
            <person name="Lalanne C."/>
            <person name="Gautier V."/>
            <person name="Ament-Velasquez S.L."/>
            <person name="Kruys A."/>
            <person name="Hutchinson M.I."/>
            <person name="Powell A.J."/>
            <person name="Barry K."/>
            <person name="Miller A.N."/>
            <person name="Grigoriev I.V."/>
            <person name="Debuchy R."/>
            <person name="Gladieux P."/>
            <person name="Hiltunen Thoren M."/>
            <person name="Johannesson H."/>
        </authorList>
    </citation>
    <scope>NUCLEOTIDE SEQUENCE</scope>
    <source>
        <strain evidence="7">FGSC 1904</strain>
    </source>
</reference>
<evidence type="ECO:0000313" key="8">
    <source>
        <dbReference type="Proteomes" id="UP001281003"/>
    </source>
</evidence>
<reference evidence="7" key="2">
    <citation type="submission" date="2023-07" db="EMBL/GenBank/DDBJ databases">
        <authorList>
            <consortium name="Lawrence Berkeley National Laboratory"/>
            <person name="Haridas S."/>
            <person name="Hensen N."/>
            <person name="Bonometti L."/>
            <person name="Westerberg I."/>
            <person name="Brannstrom I.O."/>
            <person name="Guillou S."/>
            <person name="Cros-Aarteil S."/>
            <person name="Calhoun S."/>
            <person name="Kuo A."/>
            <person name="Mondo S."/>
            <person name="Pangilinan J."/>
            <person name="Riley R."/>
            <person name="LaButti K."/>
            <person name="Andreopoulos B."/>
            <person name="Lipzen A."/>
            <person name="Chen C."/>
            <person name="Yanf M."/>
            <person name="Daum C."/>
            <person name="Ng V."/>
            <person name="Clum A."/>
            <person name="Steindorff A."/>
            <person name="Ohm R."/>
            <person name="Martin F."/>
            <person name="Silar P."/>
            <person name="Natvig D."/>
            <person name="Lalanne C."/>
            <person name="Gautier V."/>
            <person name="Ament-velasquez S.L."/>
            <person name="Kruys A."/>
            <person name="Hutchinson M.I."/>
            <person name="Powell A.J."/>
            <person name="Barry K."/>
            <person name="Miller A.N."/>
            <person name="Grigoriev I.V."/>
            <person name="Debuchy R."/>
            <person name="Gladieux P."/>
            <person name="Thoren M.H."/>
            <person name="Johannesson H."/>
        </authorList>
    </citation>
    <scope>NUCLEOTIDE SEQUENCE</scope>
    <source>
        <strain evidence="7">FGSC 1904</strain>
    </source>
</reference>
<keyword evidence="2 6" id="KW-0812">Transmembrane</keyword>
<evidence type="ECO:0000256" key="1">
    <source>
        <dbReference type="ARBA" id="ARBA00004141"/>
    </source>
</evidence>
<accession>A0AAE0UFG8</accession>
<keyword evidence="4 6" id="KW-0472">Membrane</keyword>
<evidence type="ECO:0000256" key="5">
    <source>
        <dbReference type="SAM" id="MobiDB-lite"/>
    </source>
</evidence>
<name>A0AAE0UFG8_SORBR</name>
<dbReference type="EMBL" id="JAUTDP010000002">
    <property type="protein sequence ID" value="KAK3401469.1"/>
    <property type="molecule type" value="Genomic_DNA"/>
</dbReference>
<dbReference type="GO" id="GO:0016020">
    <property type="term" value="C:membrane"/>
    <property type="evidence" value="ECO:0007669"/>
    <property type="project" value="UniProtKB-SubCell"/>
</dbReference>
<evidence type="ECO:0000256" key="2">
    <source>
        <dbReference type="ARBA" id="ARBA00022692"/>
    </source>
</evidence>
<dbReference type="PANTHER" id="PTHR42723">
    <property type="entry name" value="CHLOROPHYLL SYNTHASE"/>
    <property type="match status" value="1"/>
</dbReference>
<dbReference type="InterPro" id="IPR000537">
    <property type="entry name" value="UbiA_prenyltransferase"/>
</dbReference>
<feature type="transmembrane region" description="Helical" evidence="6">
    <location>
        <begin position="168"/>
        <end position="199"/>
    </location>
</feature>
<feature type="transmembrane region" description="Helical" evidence="6">
    <location>
        <begin position="264"/>
        <end position="281"/>
    </location>
</feature>